<protein>
    <recommendedName>
        <fullName evidence="4">Granulins domain-containing protein</fullName>
    </recommendedName>
</protein>
<sequence length="221" mass="23940">MISLSRVLLVATLLRGINGAVEATDTLRSSRLAPLKPFTTGNKPQTMIRGLLGLRQVSCDPGFSPCTSTFCCPAGNSCCSLSDGCCPSDYYCGLNGCCLNGEVCSGSGEQCVNEGDFPCSDGDGCCRMLYILTSTIFSLFSSAKPMAIPAVRRSVLQFGHHELTRTGVFLWFQTVIPLILVDAERLSLREVGVRILQGSIMLIWSRSEPLLVSLSFLWFCK</sequence>
<dbReference type="EMBL" id="JARJCM010000008">
    <property type="protein sequence ID" value="KAJ7043975.1"/>
    <property type="molecule type" value="Genomic_DNA"/>
</dbReference>
<keyword evidence="3" id="KW-1185">Reference proteome</keyword>
<proteinExistence type="predicted"/>
<gene>
    <name evidence="2" type="ORF">C8F04DRAFT_685266</name>
</gene>
<accession>A0AAD6TF12</accession>
<feature type="signal peptide" evidence="1">
    <location>
        <begin position="1"/>
        <end position="23"/>
    </location>
</feature>
<dbReference type="Proteomes" id="UP001218188">
    <property type="component" value="Unassembled WGS sequence"/>
</dbReference>
<feature type="chain" id="PRO_5041983205" description="Granulins domain-containing protein" evidence="1">
    <location>
        <begin position="24"/>
        <end position="221"/>
    </location>
</feature>
<comment type="caution">
    <text evidence="2">The sequence shown here is derived from an EMBL/GenBank/DDBJ whole genome shotgun (WGS) entry which is preliminary data.</text>
</comment>
<evidence type="ECO:0008006" key="4">
    <source>
        <dbReference type="Google" id="ProtNLM"/>
    </source>
</evidence>
<name>A0AAD6TF12_9AGAR</name>
<evidence type="ECO:0000313" key="3">
    <source>
        <dbReference type="Proteomes" id="UP001218188"/>
    </source>
</evidence>
<dbReference type="AlphaFoldDB" id="A0AAD6TF12"/>
<evidence type="ECO:0000256" key="1">
    <source>
        <dbReference type="SAM" id="SignalP"/>
    </source>
</evidence>
<keyword evidence="1" id="KW-0732">Signal</keyword>
<evidence type="ECO:0000313" key="2">
    <source>
        <dbReference type="EMBL" id="KAJ7043975.1"/>
    </source>
</evidence>
<organism evidence="2 3">
    <name type="scientific">Mycena alexandri</name>
    <dbReference type="NCBI Taxonomy" id="1745969"/>
    <lineage>
        <taxon>Eukaryota</taxon>
        <taxon>Fungi</taxon>
        <taxon>Dikarya</taxon>
        <taxon>Basidiomycota</taxon>
        <taxon>Agaricomycotina</taxon>
        <taxon>Agaricomycetes</taxon>
        <taxon>Agaricomycetidae</taxon>
        <taxon>Agaricales</taxon>
        <taxon>Marasmiineae</taxon>
        <taxon>Mycenaceae</taxon>
        <taxon>Mycena</taxon>
    </lineage>
</organism>
<reference evidence="2" key="1">
    <citation type="submission" date="2023-03" db="EMBL/GenBank/DDBJ databases">
        <title>Massive genome expansion in bonnet fungi (Mycena s.s.) driven by repeated elements and novel gene families across ecological guilds.</title>
        <authorList>
            <consortium name="Lawrence Berkeley National Laboratory"/>
            <person name="Harder C.B."/>
            <person name="Miyauchi S."/>
            <person name="Viragh M."/>
            <person name="Kuo A."/>
            <person name="Thoen E."/>
            <person name="Andreopoulos B."/>
            <person name="Lu D."/>
            <person name="Skrede I."/>
            <person name="Drula E."/>
            <person name="Henrissat B."/>
            <person name="Morin E."/>
            <person name="Kohler A."/>
            <person name="Barry K."/>
            <person name="LaButti K."/>
            <person name="Morin E."/>
            <person name="Salamov A."/>
            <person name="Lipzen A."/>
            <person name="Mereny Z."/>
            <person name="Hegedus B."/>
            <person name="Baldrian P."/>
            <person name="Stursova M."/>
            <person name="Weitz H."/>
            <person name="Taylor A."/>
            <person name="Grigoriev I.V."/>
            <person name="Nagy L.G."/>
            <person name="Martin F."/>
            <person name="Kauserud H."/>
        </authorList>
    </citation>
    <scope>NUCLEOTIDE SEQUENCE</scope>
    <source>
        <strain evidence="2">CBHHK200</strain>
    </source>
</reference>